<dbReference type="EMBL" id="LNQE01001764">
    <property type="protein sequence ID" value="KUG07145.1"/>
    <property type="molecule type" value="Genomic_DNA"/>
</dbReference>
<evidence type="ECO:0000256" key="1">
    <source>
        <dbReference type="SAM" id="Phobius"/>
    </source>
</evidence>
<keyword evidence="1" id="KW-0472">Membrane</keyword>
<organism evidence="2">
    <name type="scientific">hydrocarbon metagenome</name>
    <dbReference type="NCBI Taxonomy" id="938273"/>
    <lineage>
        <taxon>unclassified sequences</taxon>
        <taxon>metagenomes</taxon>
        <taxon>ecological metagenomes</taxon>
    </lineage>
</organism>
<dbReference type="NCBIfam" id="TIGR01300">
    <property type="entry name" value="CPA3_mnhG_phaG"/>
    <property type="match status" value="1"/>
</dbReference>
<feature type="transmembrane region" description="Helical" evidence="1">
    <location>
        <begin position="6"/>
        <end position="25"/>
    </location>
</feature>
<dbReference type="PANTHER" id="PTHR34703:SF1">
    <property type="entry name" value="ANTIPORTER SUBUNIT MNHG2-RELATED"/>
    <property type="match status" value="1"/>
</dbReference>
<comment type="caution">
    <text evidence="2">The sequence shown here is derived from an EMBL/GenBank/DDBJ whole genome shotgun (WGS) entry which is preliminary data.</text>
</comment>
<feature type="transmembrane region" description="Helical" evidence="1">
    <location>
        <begin position="69"/>
        <end position="90"/>
    </location>
</feature>
<dbReference type="InterPro" id="IPR005133">
    <property type="entry name" value="PhaG_MnhG_YufB"/>
</dbReference>
<gene>
    <name evidence="2" type="ORF">ASZ90_016747</name>
</gene>
<feature type="transmembrane region" description="Helical" evidence="1">
    <location>
        <begin position="37"/>
        <end position="57"/>
    </location>
</feature>
<keyword evidence="1" id="KW-1133">Transmembrane helix</keyword>
<dbReference type="GO" id="GO:0015385">
    <property type="term" value="F:sodium:proton antiporter activity"/>
    <property type="evidence" value="ECO:0007669"/>
    <property type="project" value="TreeGrafter"/>
</dbReference>
<proteinExistence type="predicted"/>
<accession>A0A0W8EF11</accession>
<keyword evidence="1" id="KW-0812">Transmembrane</keyword>
<protein>
    <submittedName>
        <fullName evidence="2">Membrane bound hydrogenase, mbhc subunit</fullName>
    </submittedName>
</protein>
<sequence length="118" mass="12581">MIAEWLILIFLGIGLVFNTLGVIGLHRFPDVYTRMHAATKATTFGSVFTSFAVIAYAGATYLHTTDSQFITLGLHTVVAVLALALTNAVSSHALARAAHRSGIMPAPSVVDRLKEAGR</sequence>
<dbReference type="PANTHER" id="PTHR34703">
    <property type="entry name" value="ANTIPORTER SUBUNIT MNHG2-RELATED"/>
    <property type="match status" value="1"/>
</dbReference>
<reference evidence="2" key="1">
    <citation type="journal article" date="2015" name="Proc. Natl. Acad. Sci. U.S.A.">
        <title>Networks of energetic and metabolic interactions define dynamics in microbial communities.</title>
        <authorList>
            <person name="Embree M."/>
            <person name="Liu J.K."/>
            <person name="Al-Bassam M.M."/>
            <person name="Zengler K."/>
        </authorList>
    </citation>
    <scope>NUCLEOTIDE SEQUENCE</scope>
</reference>
<dbReference type="NCBIfam" id="NF009312">
    <property type="entry name" value="PRK12672.1"/>
    <property type="match status" value="1"/>
</dbReference>
<dbReference type="Pfam" id="PF03334">
    <property type="entry name" value="PhaG_MnhG_YufB"/>
    <property type="match status" value="1"/>
</dbReference>
<dbReference type="AlphaFoldDB" id="A0A0W8EF11"/>
<name>A0A0W8EF11_9ZZZZ</name>
<evidence type="ECO:0000313" key="2">
    <source>
        <dbReference type="EMBL" id="KUG07145.1"/>
    </source>
</evidence>